<organism evidence="2 3">
    <name type="scientific">Caenorhabditis tropicalis</name>
    <dbReference type="NCBI Taxonomy" id="1561998"/>
    <lineage>
        <taxon>Eukaryota</taxon>
        <taxon>Metazoa</taxon>
        <taxon>Ecdysozoa</taxon>
        <taxon>Nematoda</taxon>
        <taxon>Chromadorea</taxon>
        <taxon>Rhabditida</taxon>
        <taxon>Rhabditina</taxon>
        <taxon>Rhabditomorpha</taxon>
        <taxon>Rhabditoidea</taxon>
        <taxon>Rhabditidae</taxon>
        <taxon>Peloderinae</taxon>
        <taxon>Caenorhabditis</taxon>
    </lineage>
</organism>
<feature type="transmembrane region" description="Helical" evidence="1">
    <location>
        <begin position="73"/>
        <end position="94"/>
    </location>
</feature>
<keyword evidence="2" id="KW-1185">Reference proteome</keyword>
<proteinExistence type="predicted"/>
<sequence length="169" mass="19345">MVFFAAIVVATIILICEVSLAVFEYIHCRLDGNPLSAVFAGIFTVHSFFTTFYIIGAFRLVECFMVPWLTLQLIFLTTFTLFVIVWWIATLLSVFNLVQYYHTTSDKGLTNAEFFVLTGVILTIVLFVSIKLSHILYQGFVSVRNQNMARYRITESVQRKDSVLKPSYV</sequence>
<feature type="transmembrane region" description="Helical" evidence="1">
    <location>
        <begin position="114"/>
        <end position="137"/>
    </location>
</feature>
<evidence type="ECO:0000313" key="3">
    <source>
        <dbReference type="WBParaSite" id="Csp11.Scaffold458.g1418.t1"/>
    </source>
</evidence>
<accession>A0A1I7T163</accession>
<evidence type="ECO:0000313" key="2">
    <source>
        <dbReference type="Proteomes" id="UP000095282"/>
    </source>
</evidence>
<dbReference type="AlphaFoldDB" id="A0A1I7T163"/>
<keyword evidence="1" id="KW-1133">Transmembrane helix</keyword>
<keyword evidence="1" id="KW-0812">Transmembrane</keyword>
<dbReference type="Proteomes" id="UP000095282">
    <property type="component" value="Unplaced"/>
</dbReference>
<name>A0A1I7T163_9PELO</name>
<dbReference type="WBParaSite" id="Csp11.Scaffold458.g1418.t1">
    <property type="protein sequence ID" value="Csp11.Scaffold458.g1418.t1"/>
    <property type="gene ID" value="Csp11.Scaffold458.g1418"/>
</dbReference>
<dbReference type="eggNOG" id="ENOG502TGPS">
    <property type="taxonomic scope" value="Eukaryota"/>
</dbReference>
<reference evidence="3" key="1">
    <citation type="submission" date="2016-11" db="UniProtKB">
        <authorList>
            <consortium name="WormBaseParasite"/>
        </authorList>
    </citation>
    <scope>IDENTIFICATION</scope>
</reference>
<evidence type="ECO:0000256" key="1">
    <source>
        <dbReference type="SAM" id="Phobius"/>
    </source>
</evidence>
<feature type="transmembrane region" description="Helical" evidence="1">
    <location>
        <begin position="37"/>
        <end position="61"/>
    </location>
</feature>
<protein>
    <submittedName>
        <fullName evidence="3">MARVEL domain-containing protein</fullName>
    </submittedName>
</protein>
<keyword evidence="1" id="KW-0472">Membrane</keyword>